<keyword evidence="1" id="KW-1133">Transmembrane helix</keyword>
<dbReference type="CDD" id="cd07341">
    <property type="entry name" value="M56_BlaR1_MecR1_like"/>
    <property type="match status" value="1"/>
</dbReference>
<keyword evidence="4" id="KW-1185">Reference proteome</keyword>
<evidence type="ECO:0000259" key="2">
    <source>
        <dbReference type="Pfam" id="PF05569"/>
    </source>
</evidence>
<keyword evidence="1" id="KW-0472">Membrane</keyword>
<dbReference type="AlphaFoldDB" id="A0A1D9P4J6"/>
<keyword evidence="1" id="KW-0812">Transmembrane</keyword>
<evidence type="ECO:0000313" key="4">
    <source>
        <dbReference type="Proteomes" id="UP000179284"/>
    </source>
</evidence>
<reference evidence="4" key="1">
    <citation type="submission" date="2016-10" db="EMBL/GenBank/DDBJ databases">
        <title>The complete genome sequence of the rumen bacterium Butyrivibrio hungatei MB2003.</title>
        <authorList>
            <person name="Palevich N."/>
            <person name="Kelly W.J."/>
            <person name="Leahy S.C."/>
            <person name="Altermann E."/>
            <person name="Rakonjac J."/>
            <person name="Attwood G.T."/>
        </authorList>
    </citation>
    <scope>NUCLEOTIDE SEQUENCE [LARGE SCALE GENOMIC DNA]</scope>
    <source>
        <strain evidence="4">MB2003</strain>
    </source>
</reference>
<dbReference type="OrthoDB" id="9770467at2"/>
<proteinExistence type="predicted"/>
<evidence type="ECO:0000313" key="3">
    <source>
        <dbReference type="EMBL" id="AOZ97527.1"/>
    </source>
</evidence>
<dbReference type="KEGG" id="bhu:bhn_I2495"/>
<accession>A0A1D9P4J6</accession>
<dbReference type="Proteomes" id="UP000179284">
    <property type="component" value="Chromosome I"/>
</dbReference>
<feature type="transmembrane region" description="Helical" evidence="1">
    <location>
        <begin position="37"/>
        <end position="54"/>
    </location>
</feature>
<organism evidence="3 4">
    <name type="scientific">Butyrivibrio hungatei</name>
    <dbReference type="NCBI Taxonomy" id="185008"/>
    <lineage>
        <taxon>Bacteria</taxon>
        <taxon>Bacillati</taxon>
        <taxon>Bacillota</taxon>
        <taxon>Clostridia</taxon>
        <taxon>Lachnospirales</taxon>
        <taxon>Lachnospiraceae</taxon>
        <taxon>Butyrivibrio</taxon>
    </lineage>
</organism>
<protein>
    <submittedName>
        <fullName evidence="3">Peptidase M56 family</fullName>
    </submittedName>
</protein>
<sequence length="368" mass="43028">MIQVSRWSLFYAIILGSVLLLLFHFGICNRKKTIKDAITPYITLLLLIFIRVIFPVDSDAFYVIRSTKLLNAVHDLLMITLLYDLSIEKVLVLTWIIGAIVSLFIWNCSIKKDVQKTKIIKECASSLPEKQLSIATKAGLNANCVFVTDKIDEVVTVGIREYMILLPQTDYSDIDLYNIFVHEAAHIKHRDIRNRVLLHAFCCIFWWNPIFRLFEKDYSILMEYRCDENAVQFYTLSEKIAYVETMKKMTVVKLDYCYRYMEAGFAIASRKSMLISRADRVFINEKKNIKRIAVAIALEICLFFLSYAVIFQPYYEPEIEGEVAVDETNAYLIKEDDEYRIIIDDEDWGIVPKDDLKTRPYCRLEIRE</sequence>
<feature type="transmembrane region" description="Helical" evidence="1">
    <location>
        <begin position="6"/>
        <end position="25"/>
    </location>
</feature>
<dbReference type="InterPro" id="IPR052173">
    <property type="entry name" value="Beta-lactam_resp_regulator"/>
</dbReference>
<feature type="domain" description="Peptidase M56" evidence="2">
    <location>
        <begin position="86"/>
        <end position="253"/>
    </location>
</feature>
<dbReference type="PANTHER" id="PTHR34978:SF3">
    <property type="entry name" value="SLR0241 PROTEIN"/>
    <property type="match status" value="1"/>
</dbReference>
<feature type="transmembrane region" description="Helical" evidence="1">
    <location>
        <begin position="90"/>
        <end position="108"/>
    </location>
</feature>
<evidence type="ECO:0000256" key="1">
    <source>
        <dbReference type="SAM" id="Phobius"/>
    </source>
</evidence>
<dbReference type="InterPro" id="IPR008756">
    <property type="entry name" value="Peptidase_M56"/>
</dbReference>
<feature type="transmembrane region" description="Helical" evidence="1">
    <location>
        <begin position="292"/>
        <end position="310"/>
    </location>
</feature>
<gene>
    <name evidence="3" type="ORF">bhn_I2495</name>
</gene>
<dbReference type="PANTHER" id="PTHR34978">
    <property type="entry name" value="POSSIBLE SENSOR-TRANSDUCER PROTEIN BLAR"/>
    <property type="match status" value="1"/>
</dbReference>
<name>A0A1D9P4J6_9FIRM</name>
<dbReference type="EMBL" id="CP017831">
    <property type="protein sequence ID" value="AOZ97527.1"/>
    <property type="molecule type" value="Genomic_DNA"/>
</dbReference>
<dbReference type="Pfam" id="PF05569">
    <property type="entry name" value="Peptidase_M56"/>
    <property type="match status" value="1"/>
</dbReference>